<evidence type="ECO:0000313" key="5">
    <source>
        <dbReference type="EMBL" id="ONG51348.1"/>
    </source>
</evidence>
<dbReference type="RefSeq" id="WP_076958384.1">
    <property type="nucleotide sequence ID" value="NZ_MLCO01000167.1"/>
</dbReference>
<dbReference type="InterPro" id="IPR011650">
    <property type="entry name" value="Peptidase_M20_dimer"/>
</dbReference>
<keyword evidence="2" id="KW-0479">Metal-binding</keyword>
<dbReference type="PANTHER" id="PTHR43270">
    <property type="entry name" value="BETA-ALA-HIS DIPEPTIDASE"/>
    <property type="match status" value="1"/>
</dbReference>
<dbReference type="AlphaFoldDB" id="A0A1V2H195"/>
<dbReference type="NCBIfam" id="NF006053">
    <property type="entry name" value="PRK08201.1"/>
    <property type="match status" value="1"/>
</dbReference>
<dbReference type="InterPro" id="IPR002933">
    <property type="entry name" value="Peptidase_M20"/>
</dbReference>
<keyword evidence="6" id="KW-1185">Reference proteome</keyword>
<keyword evidence="3" id="KW-0378">Hydrolase</keyword>
<reference evidence="5 6" key="1">
    <citation type="submission" date="2016-10" db="EMBL/GenBank/DDBJ databases">
        <title>Draft Genome sequence of Roseomonas sp. strain M3.</title>
        <authorList>
            <person name="Subhash Y."/>
            <person name="Lee S."/>
        </authorList>
    </citation>
    <scope>NUCLEOTIDE SEQUENCE [LARGE SCALE GENOMIC DNA]</scope>
    <source>
        <strain evidence="5 6">M3</strain>
    </source>
</reference>
<evidence type="ECO:0000256" key="2">
    <source>
        <dbReference type="ARBA" id="ARBA00022723"/>
    </source>
</evidence>
<dbReference type="Proteomes" id="UP000188879">
    <property type="component" value="Unassembled WGS sequence"/>
</dbReference>
<evidence type="ECO:0000313" key="6">
    <source>
        <dbReference type="Proteomes" id="UP000188879"/>
    </source>
</evidence>
<dbReference type="Gene3D" id="3.30.70.360">
    <property type="match status" value="1"/>
</dbReference>
<dbReference type="PANTHER" id="PTHR43270:SF12">
    <property type="entry name" value="SUCCINYL-DIAMINOPIMELATE DESUCCINYLASE"/>
    <property type="match status" value="1"/>
</dbReference>
<organism evidence="5 6">
    <name type="scientific">Teichococcus deserti</name>
    <dbReference type="NCBI Taxonomy" id="1817963"/>
    <lineage>
        <taxon>Bacteria</taxon>
        <taxon>Pseudomonadati</taxon>
        <taxon>Pseudomonadota</taxon>
        <taxon>Alphaproteobacteria</taxon>
        <taxon>Acetobacterales</taxon>
        <taxon>Roseomonadaceae</taxon>
        <taxon>Roseomonas</taxon>
    </lineage>
</organism>
<proteinExistence type="predicted"/>
<dbReference type="Pfam" id="PF07687">
    <property type="entry name" value="M20_dimer"/>
    <property type="match status" value="1"/>
</dbReference>
<gene>
    <name evidence="5" type="ORF">BKE38_16280</name>
</gene>
<protein>
    <submittedName>
        <fullName evidence="5">Peptidase M20</fullName>
    </submittedName>
</protein>
<name>A0A1V2H195_9PROT</name>
<dbReference type="NCBIfam" id="NF006579">
    <property type="entry name" value="PRK09104.1"/>
    <property type="match status" value="1"/>
</dbReference>
<dbReference type="InterPro" id="IPR051458">
    <property type="entry name" value="Cyt/Met_Dipeptidase"/>
</dbReference>
<evidence type="ECO:0000256" key="3">
    <source>
        <dbReference type="ARBA" id="ARBA00022801"/>
    </source>
</evidence>
<dbReference type="OrthoDB" id="9761532at2"/>
<dbReference type="Gene3D" id="3.40.630.10">
    <property type="entry name" value="Zn peptidases"/>
    <property type="match status" value="1"/>
</dbReference>
<dbReference type="GO" id="GO:0006508">
    <property type="term" value="P:proteolysis"/>
    <property type="evidence" value="ECO:0007669"/>
    <property type="project" value="UniProtKB-KW"/>
</dbReference>
<comment type="caution">
    <text evidence="5">The sequence shown here is derived from an EMBL/GenBank/DDBJ whole genome shotgun (WGS) entry which is preliminary data.</text>
</comment>
<feature type="domain" description="Peptidase M20 dimerisation" evidence="4">
    <location>
        <begin position="195"/>
        <end position="352"/>
    </location>
</feature>
<evidence type="ECO:0000259" key="4">
    <source>
        <dbReference type="Pfam" id="PF07687"/>
    </source>
</evidence>
<dbReference type="GO" id="GO:0046872">
    <property type="term" value="F:metal ion binding"/>
    <property type="evidence" value="ECO:0007669"/>
    <property type="project" value="UniProtKB-KW"/>
</dbReference>
<keyword evidence="1" id="KW-0645">Protease</keyword>
<evidence type="ECO:0000256" key="1">
    <source>
        <dbReference type="ARBA" id="ARBA00022670"/>
    </source>
</evidence>
<dbReference type="GO" id="GO:0008233">
    <property type="term" value="F:peptidase activity"/>
    <property type="evidence" value="ECO:0007669"/>
    <property type="project" value="UniProtKB-KW"/>
</dbReference>
<dbReference type="Pfam" id="PF01546">
    <property type="entry name" value="Peptidase_M20"/>
    <property type="match status" value="1"/>
</dbReference>
<accession>A0A1V2H195</accession>
<dbReference type="NCBIfam" id="NF005914">
    <property type="entry name" value="PRK07907.1"/>
    <property type="match status" value="1"/>
</dbReference>
<dbReference type="EMBL" id="MLCO01000167">
    <property type="protein sequence ID" value="ONG51348.1"/>
    <property type="molecule type" value="Genomic_DNA"/>
</dbReference>
<dbReference type="SUPFAM" id="SSF53187">
    <property type="entry name" value="Zn-dependent exopeptidases"/>
    <property type="match status" value="1"/>
</dbReference>
<sequence length="470" mass="50206">MSQAVADRLVADQEDILERLKALLRLPSVSTDPAYAAGMQATREFLLQRLTELGLQKVQLLDGGGQPAVYGEWLGAPGKPTIVVYGHYDVQPPDPLEQWVTPPFEPAIRDGRLYARGASDVKGSTLIAVETIGAFLAVEGACPVNVKFFLEGEEETGSPSIRRIIETYRDLLSADAVLSADGGRASTTIPTLNTGSRGLCKLEVTLRSAQKDMHSGRYGGAVRNALHELARLVTTLHDEDGRILVHGFDSDATPLTNRDRADAAELAGDDSLFYGSVGATPHGDPAYAVRERVTLRPSIDVNGMWGGYTGAGSKTVIAAEAHAKITARLVPGQDADAARQKILDHLQAHCPAGVTLEFSPPGGNSPSSTLPDGHPLLVAAEAVVRQTLGRAPARARIGGTLPITGIFQEMLGIDTLMFGFAMPDEDVHAPNEFFRLSSLEEGLKAWPLLLSRLGDAGSEAFKPWRKQPTA</sequence>